<reference evidence="2 3" key="1">
    <citation type="submission" date="2016-11" db="EMBL/GenBank/DDBJ databases">
        <authorList>
            <person name="Jaros S."/>
            <person name="Januszkiewicz K."/>
            <person name="Wedrychowicz H."/>
        </authorList>
    </citation>
    <scope>NUCLEOTIDE SEQUENCE [LARGE SCALE GENOMIC DNA]</scope>
    <source>
        <strain evidence="2 3">DSM 29589</strain>
    </source>
</reference>
<dbReference type="OrthoDB" id="9777859at2"/>
<accession>A0A1M6WHB7</accession>
<evidence type="ECO:0000259" key="1">
    <source>
        <dbReference type="Pfam" id="PF01425"/>
    </source>
</evidence>
<dbReference type="PROSITE" id="PS00571">
    <property type="entry name" value="AMIDASES"/>
    <property type="match status" value="1"/>
</dbReference>
<evidence type="ECO:0000313" key="3">
    <source>
        <dbReference type="Proteomes" id="UP000183974"/>
    </source>
</evidence>
<dbReference type="Proteomes" id="UP000183974">
    <property type="component" value="Unassembled WGS sequence"/>
</dbReference>
<dbReference type="STRING" id="337701.SAMN05444398_1016"/>
<dbReference type="SUPFAM" id="SSF75304">
    <property type="entry name" value="Amidase signature (AS) enzymes"/>
    <property type="match status" value="1"/>
</dbReference>
<organism evidence="2 3">
    <name type="scientific">Roseovarius pacificus</name>
    <dbReference type="NCBI Taxonomy" id="337701"/>
    <lineage>
        <taxon>Bacteria</taxon>
        <taxon>Pseudomonadati</taxon>
        <taxon>Pseudomonadota</taxon>
        <taxon>Alphaproteobacteria</taxon>
        <taxon>Rhodobacterales</taxon>
        <taxon>Roseobacteraceae</taxon>
        <taxon>Roseovarius</taxon>
    </lineage>
</organism>
<proteinExistence type="predicted"/>
<protein>
    <submittedName>
        <fullName evidence="2">Amidase</fullName>
    </submittedName>
</protein>
<feature type="domain" description="Amidase" evidence="1">
    <location>
        <begin position="25"/>
        <end position="445"/>
    </location>
</feature>
<evidence type="ECO:0000313" key="2">
    <source>
        <dbReference type="EMBL" id="SHK93006.1"/>
    </source>
</evidence>
<dbReference type="InterPro" id="IPR036928">
    <property type="entry name" value="AS_sf"/>
</dbReference>
<dbReference type="Gene3D" id="3.90.1300.10">
    <property type="entry name" value="Amidase signature (AS) domain"/>
    <property type="match status" value="1"/>
</dbReference>
<dbReference type="InterPro" id="IPR052739">
    <property type="entry name" value="FAAH2"/>
</dbReference>
<sequence>MTPLWTLTATELVQLIQRGDVSAREVTESTLSRIDAVNAECNAIVARCDDEARAAADAIDAARAQGLDTGPMAGVPVTIKVNTDQVGHATTNGLRRQRNLIATQDSPVVSNLRKAGAVIVGRSNTPAFSLRWFTRNSLHGHTTNPRAPGITPGGSSGGASAAVAAGMGPVAHGTDIAGSIRYPAYACGIHGLRPSLGRVPAFNTSAPDRNIGAQLMAVSGPLARSIPDLRLSLAAMAQPDLRDPWYTPAPLRGPTLPRRAALCLAPDGMEVDAPVKDALRAAASRLAAAGWQIDEVDTPPVHEAMRLQLILWLSEMRIGAHDAIIDEDDPDALAIYDYLQAIVPESEPPAVLEALRGRSRLMRQWRAFLSDYPVMLCPVSGELPFDDLRDVISQSEFEAIIAAQALQIGLPFLGLPGLSVATGTAQGRPVGVQLVANQFREDILLDAGDIIAGIVPTAL</sequence>
<dbReference type="EMBL" id="FRBR01000001">
    <property type="protein sequence ID" value="SHK93006.1"/>
    <property type="molecule type" value="Genomic_DNA"/>
</dbReference>
<dbReference type="Pfam" id="PF01425">
    <property type="entry name" value="Amidase"/>
    <property type="match status" value="1"/>
</dbReference>
<gene>
    <name evidence="2" type="ORF">SAMN05444398_1016</name>
</gene>
<dbReference type="GO" id="GO:0012505">
    <property type="term" value="C:endomembrane system"/>
    <property type="evidence" value="ECO:0007669"/>
    <property type="project" value="TreeGrafter"/>
</dbReference>
<name>A0A1M6WHB7_9RHOB</name>
<dbReference type="NCBIfam" id="NF005687">
    <property type="entry name" value="PRK07487.1"/>
    <property type="match status" value="1"/>
</dbReference>
<dbReference type="AlphaFoldDB" id="A0A1M6WHB7"/>
<dbReference type="RefSeq" id="WP_073031326.1">
    <property type="nucleotide sequence ID" value="NZ_BMLR01000001.1"/>
</dbReference>
<dbReference type="PANTHER" id="PTHR43372">
    <property type="entry name" value="FATTY-ACID AMIDE HYDROLASE"/>
    <property type="match status" value="1"/>
</dbReference>
<keyword evidence="3" id="KW-1185">Reference proteome</keyword>
<dbReference type="InterPro" id="IPR020556">
    <property type="entry name" value="Amidase_CS"/>
</dbReference>
<dbReference type="InterPro" id="IPR023631">
    <property type="entry name" value="Amidase_dom"/>
</dbReference>
<dbReference type="PANTHER" id="PTHR43372:SF4">
    <property type="entry name" value="FATTY-ACID AMIDE HYDROLASE 2"/>
    <property type="match status" value="1"/>
</dbReference>